<gene>
    <name evidence="1" type="ORF">D3227_33140</name>
</gene>
<dbReference type="EMBL" id="QZWZ01000047">
    <property type="protein sequence ID" value="RJT28932.1"/>
    <property type="molecule type" value="Genomic_DNA"/>
</dbReference>
<organism evidence="1 2">
    <name type="scientific">Mesorhizobium waimense</name>
    <dbReference type="NCBI Taxonomy" id="1300307"/>
    <lineage>
        <taxon>Bacteria</taxon>
        <taxon>Pseudomonadati</taxon>
        <taxon>Pseudomonadota</taxon>
        <taxon>Alphaproteobacteria</taxon>
        <taxon>Hyphomicrobiales</taxon>
        <taxon>Phyllobacteriaceae</taxon>
        <taxon>Mesorhizobium</taxon>
    </lineage>
</organism>
<dbReference type="AlphaFoldDB" id="A0A3A5K0T9"/>
<sequence length="60" mass="7252">MMWWKRATLLSCTETASSRMIARRRWLRPRWKVDRRIQDGRRVDALFVEAPDQSDARSTM</sequence>
<evidence type="ECO:0000313" key="2">
    <source>
        <dbReference type="Proteomes" id="UP000272706"/>
    </source>
</evidence>
<reference evidence="1 2" key="1">
    <citation type="submission" date="2018-09" db="EMBL/GenBank/DDBJ databases">
        <title>Mesorhizobium carmichaelinearum sp. nov. isolated from Carmichaelinea spp. root nodules in New Zealand.</title>
        <authorList>
            <person name="De Meyer S.E."/>
        </authorList>
    </citation>
    <scope>NUCLEOTIDE SEQUENCE [LARGE SCALE GENOMIC DNA]</scope>
    <source>
        <strain evidence="1 2">ICMP19557</strain>
    </source>
</reference>
<keyword evidence="2" id="KW-1185">Reference proteome</keyword>
<name>A0A3A5K0T9_9HYPH</name>
<comment type="caution">
    <text evidence="1">The sequence shown here is derived from an EMBL/GenBank/DDBJ whole genome shotgun (WGS) entry which is preliminary data.</text>
</comment>
<evidence type="ECO:0000313" key="1">
    <source>
        <dbReference type="EMBL" id="RJT28932.1"/>
    </source>
</evidence>
<protein>
    <submittedName>
        <fullName evidence="1">Uncharacterized protein</fullName>
    </submittedName>
</protein>
<dbReference type="Proteomes" id="UP000272706">
    <property type="component" value="Unassembled WGS sequence"/>
</dbReference>
<proteinExistence type="predicted"/>
<accession>A0A3A5K0T9</accession>